<organism evidence="5 6">
    <name type="scientific">Coniochaeta ligniaria NRRL 30616</name>
    <dbReference type="NCBI Taxonomy" id="1408157"/>
    <lineage>
        <taxon>Eukaryota</taxon>
        <taxon>Fungi</taxon>
        <taxon>Dikarya</taxon>
        <taxon>Ascomycota</taxon>
        <taxon>Pezizomycotina</taxon>
        <taxon>Sordariomycetes</taxon>
        <taxon>Sordariomycetidae</taxon>
        <taxon>Coniochaetales</taxon>
        <taxon>Coniochaetaceae</taxon>
        <taxon>Coniochaeta</taxon>
    </lineage>
</organism>
<dbReference type="PANTHER" id="PTHR15157:SF5">
    <property type="entry name" value="UV RADIATION RESISTANCE-ASSOCIATED GENE PROTEIN"/>
    <property type="match status" value="1"/>
</dbReference>
<name>A0A1J7I8Y7_9PEZI</name>
<dbReference type="EMBL" id="KV875105">
    <property type="protein sequence ID" value="OIW23803.1"/>
    <property type="molecule type" value="Genomic_DNA"/>
</dbReference>
<dbReference type="GO" id="GO:0032991">
    <property type="term" value="C:protein-containing complex"/>
    <property type="evidence" value="ECO:0007669"/>
    <property type="project" value="UniProtKB-ARBA"/>
</dbReference>
<dbReference type="AlphaFoldDB" id="A0A1J7I8Y7"/>
<feature type="compositionally biased region" description="Low complexity" evidence="4">
    <location>
        <begin position="524"/>
        <end position="537"/>
    </location>
</feature>
<dbReference type="GO" id="GO:0000323">
    <property type="term" value="C:lytic vacuole"/>
    <property type="evidence" value="ECO:0007669"/>
    <property type="project" value="TreeGrafter"/>
</dbReference>
<dbReference type="InterPro" id="IPR018791">
    <property type="entry name" value="UV_resistance/autophagy_Atg14"/>
</dbReference>
<dbReference type="OrthoDB" id="72772at2759"/>
<feature type="region of interest" description="Disordered" evidence="4">
    <location>
        <begin position="62"/>
        <end position="84"/>
    </location>
</feature>
<feature type="region of interest" description="Disordered" evidence="4">
    <location>
        <begin position="514"/>
        <end position="585"/>
    </location>
</feature>
<dbReference type="GO" id="GO:0000149">
    <property type="term" value="F:SNARE binding"/>
    <property type="evidence" value="ECO:0007669"/>
    <property type="project" value="TreeGrafter"/>
</dbReference>
<sequence>MSTESNTRPLLLPQNRKLRHLRGIYLRNLSFVRPRGRTIDDAAINKSPSKLEALRETPQLHHALSTESLRPATGRRRSTNMANASPFTRQKKLEYAVESRIADAFFSLHCEGEEDAIYVSEVAERATNFNFRFFELSQIDSSVSRLPRVIVKVWTKRQERWSLLVEEDVDLRFLKFLGTVADVHFPPNSLVFHLVDGIYSLELSSKYPPPKRAASLPTSSYNALIRLATLDNSIQDALATRETIADQINEILGSTAVESVAEAEDKVQLANKYLGQQRRAVQVAQKRKDEVKASIAARKAAIQSGRETQEKVAADVKNATEQLASSKELLCATRESIRGQRRRICEDLSRIYNIVPVPMGSPLSFQICGVPLPNTSYDNSRVSGTAPEDALSAALGYVAMLTNALQYYLGVPLPYPITPFASRSSIRDDISLLPDPHREFPLYLPRGGSSAQFRFDYGWFLLNKDIEALCTAQGLKVVDIRHTLPNLKYLLYVCSAGTDELPERKRGGVRGLWAGRITKGGRGPSSVDGSDSVTGSRRGSTESDVLSRHREELRKTIRDQQRGDAARSFSSPVMSPLASSYEDGEVKLTLRTKGMRENAVK</sequence>
<protein>
    <recommendedName>
        <fullName evidence="2">Autophagy-related protein 14</fullName>
    </recommendedName>
</protein>
<comment type="similarity">
    <text evidence="1">Belongs to the ATG14 family.</text>
</comment>
<keyword evidence="3" id="KW-0175">Coiled coil</keyword>
<keyword evidence="6" id="KW-1185">Reference proteome</keyword>
<dbReference type="GO" id="GO:0035493">
    <property type="term" value="P:SNARE complex assembly"/>
    <property type="evidence" value="ECO:0007669"/>
    <property type="project" value="TreeGrafter"/>
</dbReference>
<dbReference type="InParanoid" id="A0A1J7I8Y7"/>
<dbReference type="Proteomes" id="UP000182658">
    <property type="component" value="Unassembled WGS sequence"/>
</dbReference>
<dbReference type="PANTHER" id="PTHR15157">
    <property type="entry name" value="UV RADIATION RESISTANCE-ASSOCIATED GENE PROTEIN"/>
    <property type="match status" value="1"/>
</dbReference>
<evidence type="ECO:0000256" key="4">
    <source>
        <dbReference type="SAM" id="MobiDB-lite"/>
    </source>
</evidence>
<evidence type="ECO:0000256" key="3">
    <source>
        <dbReference type="ARBA" id="ARBA00023054"/>
    </source>
</evidence>
<proteinExistence type="inferred from homology"/>
<dbReference type="GO" id="GO:0005768">
    <property type="term" value="C:endosome"/>
    <property type="evidence" value="ECO:0007669"/>
    <property type="project" value="TreeGrafter"/>
</dbReference>
<accession>A0A1J7I8Y7</accession>
<gene>
    <name evidence="5" type="ORF">CONLIGDRAFT_110291</name>
</gene>
<evidence type="ECO:0000256" key="1">
    <source>
        <dbReference type="ARBA" id="ARBA00009574"/>
    </source>
</evidence>
<dbReference type="STRING" id="1408157.A0A1J7I8Y7"/>
<dbReference type="Pfam" id="PF10186">
    <property type="entry name" value="ATG14"/>
    <property type="match status" value="1"/>
</dbReference>
<evidence type="ECO:0000256" key="2">
    <source>
        <dbReference type="ARBA" id="ARBA00013807"/>
    </source>
</evidence>
<evidence type="ECO:0000313" key="5">
    <source>
        <dbReference type="EMBL" id="OIW23803.1"/>
    </source>
</evidence>
<reference evidence="5 6" key="1">
    <citation type="submission" date="2016-10" db="EMBL/GenBank/DDBJ databases">
        <title>Draft genome sequence of Coniochaeta ligniaria NRRL30616, a lignocellulolytic fungus for bioabatement of inhibitors in plant biomass hydrolysates.</title>
        <authorList>
            <consortium name="DOE Joint Genome Institute"/>
            <person name="Jimenez D.J."/>
            <person name="Hector R.E."/>
            <person name="Riley R."/>
            <person name="Sun H."/>
            <person name="Grigoriev I.V."/>
            <person name="Van Elsas J.D."/>
            <person name="Nichols N.N."/>
        </authorList>
    </citation>
    <scope>NUCLEOTIDE SEQUENCE [LARGE SCALE GENOMIC DNA]</scope>
    <source>
        <strain evidence="5 6">NRRL 30616</strain>
    </source>
</reference>
<evidence type="ECO:0000313" key="6">
    <source>
        <dbReference type="Proteomes" id="UP000182658"/>
    </source>
</evidence>
<feature type="compositionally biased region" description="Basic and acidic residues" evidence="4">
    <location>
        <begin position="539"/>
        <end position="565"/>
    </location>
</feature>